<keyword evidence="3" id="KW-1185">Reference proteome</keyword>
<evidence type="ECO:0000313" key="3">
    <source>
        <dbReference type="Proteomes" id="UP001057375"/>
    </source>
</evidence>
<dbReference type="InterPro" id="IPR000953">
    <property type="entry name" value="Chromo/chromo_shadow_dom"/>
</dbReference>
<evidence type="ECO:0000313" key="2">
    <source>
        <dbReference type="EMBL" id="GKT25389.1"/>
    </source>
</evidence>
<dbReference type="SUPFAM" id="SSF54160">
    <property type="entry name" value="Chromo domain-like"/>
    <property type="match status" value="1"/>
</dbReference>
<gene>
    <name evidence="2" type="ORF">ADUPG1_013021</name>
</gene>
<dbReference type="Pfam" id="PF00385">
    <property type="entry name" value="Chromo"/>
    <property type="match status" value="1"/>
</dbReference>
<dbReference type="CDD" id="cd00024">
    <property type="entry name" value="CD_CSD"/>
    <property type="match status" value="1"/>
</dbReference>
<reference evidence="2" key="1">
    <citation type="submission" date="2022-03" db="EMBL/GenBank/DDBJ databases">
        <title>Draft genome sequence of Aduncisulcus paluster, a free-living microaerophilic Fornicata.</title>
        <authorList>
            <person name="Yuyama I."/>
            <person name="Kume K."/>
            <person name="Tamura T."/>
            <person name="Inagaki Y."/>
            <person name="Hashimoto T."/>
        </authorList>
    </citation>
    <scope>NUCLEOTIDE SEQUENCE</scope>
    <source>
        <strain evidence="2">NY0171</strain>
    </source>
</reference>
<comment type="caution">
    <text evidence="2">The sequence shown here is derived from an EMBL/GenBank/DDBJ whole genome shotgun (WGS) entry which is preliminary data.</text>
</comment>
<evidence type="ECO:0000259" key="1">
    <source>
        <dbReference type="PROSITE" id="PS50013"/>
    </source>
</evidence>
<feature type="domain" description="Chromo" evidence="1">
    <location>
        <begin position="167"/>
        <end position="227"/>
    </location>
</feature>
<organism evidence="2 3">
    <name type="scientific">Aduncisulcus paluster</name>
    <dbReference type="NCBI Taxonomy" id="2918883"/>
    <lineage>
        <taxon>Eukaryota</taxon>
        <taxon>Metamonada</taxon>
        <taxon>Carpediemonas-like organisms</taxon>
        <taxon>Aduncisulcus</taxon>
    </lineage>
</organism>
<dbReference type="InterPro" id="IPR023780">
    <property type="entry name" value="Chromo_domain"/>
</dbReference>
<sequence length="227" mass="25836">MVRYLINTQEHSLLGVTPFEMVFGRAPDEWRDLFSAPEKKTSPPLMGNQRTKDVAILYAESFQKRLLELRSHAETLLKKKTEETTPAPVLGYGAAVWLLPTKRKSKLAPRLRGPYLVKENLANHIVSIKSLTSTEVLNVHVRRLVLVRGHHALEDLRKMAASSEGEYFIEALVDHRGDSKKTLEFLVQWAGYQPEENTWEPLSELKDTVALGEYLVDHPELVRLTGK</sequence>
<proteinExistence type="predicted"/>
<dbReference type="SMART" id="SM00298">
    <property type="entry name" value="CHROMO"/>
    <property type="match status" value="1"/>
</dbReference>
<dbReference type="Gene3D" id="2.40.50.40">
    <property type="match status" value="1"/>
</dbReference>
<protein>
    <recommendedName>
        <fullName evidence="1">Chromo domain-containing protein</fullName>
    </recommendedName>
</protein>
<dbReference type="InterPro" id="IPR016197">
    <property type="entry name" value="Chromo-like_dom_sf"/>
</dbReference>
<dbReference type="Proteomes" id="UP001057375">
    <property type="component" value="Unassembled WGS sequence"/>
</dbReference>
<dbReference type="EMBL" id="BQXS01012584">
    <property type="protein sequence ID" value="GKT25389.1"/>
    <property type="molecule type" value="Genomic_DNA"/>
</dbReference>
<accession>A0ABQ5K1G7</accession>
<dbReference type="PROSITE" id="PS50013">
    <property type="entry name" value="CHROMO_2"/>
    <property type="match status" value="1"/>
</dbReference>
<name>A0ABQ5K1G7_9EUKA</name>